<evidence type="ECO:0000256" key="2">
    <source>
        <dbReference type="ARBA" id="ARBA00008100"/>
    </source>
</evidence>
<dbReference type="InterPro" id="IPR014746">
    <property type="entry name" value="Gln_synth/guanido_kin_cat_dom"/>
</dbReference>
<dbReference type="Pfam" id="PF03074">
    <property type="entry name" value="GCS"/>
    <property type="match status" value="1"/>
</dbReference>
<comment type="pathway">
    <text evidence="1 10">Sulfur metabolism; glutathione biosynthesis; glutathione from L-cysteine and L-glutamate: step 1/2.</text>
</comment>
<evidence type="ECO:0000256" key="8">
    <source>
        <dbReference type="ARBA" id="ARBA00030585"/>
    </source>
</evidence>
<evidence type="ECO:0000256" key="4">
    <source>
        <dbReference type="ARBA" id="ARBA00022598"/>
    </source>
</evidence>
<evidence type="ECO:0000313" key="11">
    <source>
        <dbReference type="EMBL" id="KAF9517630.1"/>
    </source>
</evidence>
<dbReference type="GO" id="GO:0017109">
    <property type="term" value="C:glutamate-cysteine ligase complex"/>
    <property type="evidence" value="ECO:0007669"/>
    <property type="project" value="TreeGrafter"/>
</dbReference>
<evidence type="ECO:0000256" key="7">
    <source>
        <dbReference type="ARBA" id="ARBA00022840"/>
    </source>
</evidence>
<reference evidence="11" key="1">
    <citation type="journal article" date="2020" name="Nat. Commun.">
        <title>Large-scale genome sequencing of mycorrhizal fungi provides insights into the early evolution of symbiotic traits.</title>
        <authorList>
            <person name="Miyauchi S."/>
            <person name="Kiss E."/>
            <person name="Kuo A."/>
            <person name="Drula E."/>
            <person name="Kohler A."/>
            <person name="Sanchez-Garcia M."/>
            <person name="Morin E."/>
            <person name="Andreopoulos B."/>
            <person name="Barry K.W."/>
            <person name="Bonito G."/>
            <person name="Buee M."/>
            <person name="Carver A."/>
            <person name="Chen C."/>
            <person name="Cichocki N."/>
            <person name="Clum A."/>
            <person name="Culley D."/>
            <person name="Crous P.W."/>
            <person name="Fauchery L."/>
            <person name="Girlanda M."/>
            <person name="Hayes R.D."/>
            <person name="Keri Z."/>
            <person name="LaButti K."/>
            <person name="Lipzen A."/>
            <person name="Lombard V."/>
            <person name="Magnuson J."/>
            <person name="Maillard F."/>
            <person name="Murat C."/>
            <person name="Nolan M."/>
            <person name="Ohm R.A."/>
            <person name="Pangilinan J."/>
            <person name="Pereira M.F."/>
            <person name="Perotto S."/>
            <person name="Peter M."/>
            <person name="Pfister S."/>
            <person name="Riley R."/>
            <person name="Sitrit Y."/>
            <person name="Stielow J.B."/>
            <person name="Szollosi G."/>
            <person name="Zifcakova L."/>
            <person name="Stursova M."/>
            <person name="Spatafora J.W."/>
            <person name="Tedersoo L."/>
            <person name="Vaario L.M."/>
            <person name="Yamada A."/>
            <person name="Yan M."/>
            <person name="Wang P."/>
            <person name="Xu J."/>
            <person name="Bruns T."/>
            <person name="Baldrian P."/>
            <person name="Vilgalys R."/>
            <person name="Dunand C."/>
            <person name="Henrissat B."/>
            <person name="Grigoriev I.V."/>
            <person name="Hibbett D."/>
            <person name="Nagy L.G."/>
            <person name="Martin F.M."/>
        </authorList>
    </citation>
    <scope>NUCLEOTIDE SEQUENCE</scope>
    <source>
        <strain evidence="11">UP504</strain>
    </source>
</reference>
<comment type="similarity">
    <text evidence="2 10">Belongs to the glutamate--cysteine ligase type 3 family.</text>
</comment>
<name>A0A9P6E0X5_9AGAM</name>
<evidence type="ECO:0000256" key="9">
    <source>
        <dbReference type="ARBA" id="ARBA00032122"/>
    </source>
</evidence>
<dbReference type="SUPFAM" id="SSF55931">
    <property type="entry name" value="Glutamine synthetase/guanido kinase"/>
    <property type="match status" value="1"/>
</dbReference>
<dbReference type="OrthoDB" id="7939818at2759"/>
<evidence type="ECO:0000313" key="12">
    <source>
        <dbReference type="Proteomes" id="UP000886523"/>
    </source>
</evidence>
<evidence type="ECO:0000256" key="1">
    <source>
        <dbReference type="ARBA" id="ARBA00005006"/>
    </source>
</evidence>
<dbReference type="GO" id="GO:0005524">
    <property type="term" value="F:ATP binding"/>
    <property type="evidence" value="ECO:0007669"/>
    <property type="project" value="UniProtKB-UniRule"/>
</dbReference>
<organism evidence="11 12">
    <name type="scientific">Hydnum rufescens UP504</name>
    <dbReference type="NCBI Taxonomy" id="1448309"/>
    <lineage>
        <taxon>Eukaryota</taxon>
        <taxon>Fungi</taxon>
        <taxon>Dikarya</taxon>
        <taxon>Basidiomycota</taxon>
        <taxon>Agaricomycotina</taxon>
        <taxon>Agaricomycetes</taxon>
        <taxon>Cantharellales</taxon>
        <taxon>Hydnaceae</taxon>
        <taxon>Hydnum</taxon>
    </lineage>
</organism>
<dbReference type="AlphaFoldDB" id="A0A9P6E0X5"/>
<evidence type="ECO:0000256" key="5">
    <source>
        <dbReference type="ARBA" id="ARBA00022684"/>
    </source>
</evidence>
<dbReference type="FunFam" id="3.30.590.50:FF:000002">
    <property type="entry name" value="Glutamate--cysteine ligase catalytic subunit"/>
    <property type="match status" value="1"/>
</dbReference>
<evidence type="ECO:0000256" key="10">
    <source>
        <dbReference type="RuleBase" id="RU367135"/>
    </source>
</evidence>
<keyword evidence="7 10" id="KW-0067">ATP-binding</keyword>
<evidence type="ECO:0000256" key="3">
    <source>
        <dbReference type="ARBA" id="ARBA00012220"/>
    </source>
</evidence>
<evidence type="ECO:0000256" key="6">
    <source>
        <dbReference type="ARBA" id="ARBA00022741"/>
    </source>
</evidence>
<dbReference type="InterPro" id="IPR004308">
    <property type="entry name" value="GCS"/>
</dbReference>
<comment type="caution">
    <text evidence="11">The sequence shown here is derived from an EMBL/GenBank/DDBJ whole genome shotgun (WGS) entry which is preliminary data.</text>
</comment>
<accession>A0A9P6E0X5</accession>
<sequence length="686" mass="77803">MGLLFMGKPLAWEDSIPYLEYIREHGITQFLYLWDRFKDREGDTLLWGDEVEYMLLSFDAEAKNAKLSLHQTEILANLQSLATDICSHTRGDPTSVPTFHPESGSYMLEGTPGSPYTGSVLDLLSVERNMRNRRKLVRAELMAHEAVVTITSFPRLGSPGVFTDPYYDPSHAQSSHSLFLPDEITSAHVRFPTLMANIRRRRGSKVAINVPIFFDVNTPRPFVDPTIPYDRRIFPEDPEAMNGAALPDHIYLDATEFGMGCSCLQITFQACNVDEARRAYDALVPVGPIMLALTAASPAYRGYLADVDCRWSVIAASTDDRTEEERGLKPLRHNKHVIPKSRYDSVDLYISKDLKNRPEYNDIFVPYDEDIYKRLTTHGIDTLLSKHVAHLFIRDPLAVFSDRIELDDIACSDHFESIQSTNWQTLRFKISPPKSPIGWRVEFRSMEVQITDFENAAFSVFILLLSRAILSFGLNFYVPISKVDENMQRAQQRGAATQQKFFFRKRIYPAEPRHSTPSEVPAPSERSSATINSLNIHGPFADISNGIETNGHGDGKYVNGHEERGDKYEEMTMAEIINGKGNEFPGLLGVVNAYLNSLNMEFESKQRMRAYMALVKRRADGSLKTCATWIREFIRSHPAYKHDSVISEEINFDLMKALDEIERGMRVAHDLLPTDYVGSKIDDGCL</sequence>
<dbReference type="PANTHER" id="PTHR11164">
    <property type="entry name" value="GLUTAMATE CYSTEINE LIGASE"/>
    <property type="match status" value="1"/>
</dbReference>
<dbReference type="Proteomes" id="UP000886523">
    <property type="component" value="Unassembled WGS sequence"/>
</dbReference>
<keyword evidence="4 10" id="KW-0436">Ligase</keyword>
<keyword evidence="6 10" id="KW-0547">Nucleotide-binding</keyword>
<keyword evidence="12" id="KW-1185">Reference proteome</keyword>
<comment type="catalytic activity">
    <reaction evidence="10">
        <text>L-cysteine + L-glutamate + ATP = gamma-L-glutamyl-L-cysteine + ADP + phosphate + H(+)</text>
        <dbReference type="Rhea" id="RHEA:13285"/>
        <dbReference type="ChEBI" id="CHEBI:15378"/>
        <dbReference type="ChEBI" id="CHEBI:29985"/>
        <dbReference type="ChEBI" id="CHEBI:30616"/>
        <dbReference type="ChEBI" id="CHEBI:35235"/>
        <dbReference type="ChEBI" id="CHEBI:43474"/>
        <dbReference type="ChEBI" id="CHEBI:58173"/>
        <dbReference type="ChEBI" id="CHEBI:456216"/>
        <dbReference type="EC" id="6.3.2.2"/>
    </reaction>
</comment>
<dbReference type="Gene3D" id="1.10.8.960">
    <property type="match status" value="1"/>
</dbReference>
<protein>
    <recommendedName>
        <fullName evidence="3 10">Glutamate--cysteine ligase</fullName>
        <ecNumber evidence="3 10">6.3.2.2</ecNumber>
    </recommendedName>
    <alternativeName>
        <fullName evidence="9 10">Gamma-ECS</fullName>
    </alternativeName>
    <alternativeName>
        <fullName evidence="8 10">Gamma-glutamylcysteine synthetase</fullName>
    </alternativeName>
</protein>
<dbReference type="GO" id="GO:0004357">
    <property type="term" value="F:glutamate-cysteine ligase activity"/>
    <property type="evidence" value="ECO:0007669"/>
    <property type="project" value="UniProtKB-UniRule"/>
</dbReference>
<gene>
    <name evidence="11" type="ORF">BS47DRAFT_1290533</name>
</gene>
<dbReference type="GO" id="GO:0006750">
    <property type="term" value="P:glutathione biosynthetic process"/>
    <property type="evidence" value="ECO:0007669"/>
    <property type="project" value="UniProtKB-UniRule"/>
</dbReference>
<dbReference type="EC" id="6.3.2.2" evidence="3 10"/>
<dbReference type="Gene3D" id="3.30.590.50">
    <property type="match status" value="2"/>
</dbReference>
<dbReference type="EMBL" id="MU128930">
    <property type="protein sequence ID" value="KAF9517630.1"/>
    <property type="molecule type" value="Genomic_DNA"/>
</dbReference>
<keyword evidence="5 10" id="KW-0317">Glutathione biosynthesis</keyword>
<dbReference type="PANTHER" id="PTHR11164:SF0">
    <property type="entry name" value="GLUTAMATE--CYSTEINE LIGASE CATALYTIC SUBUNIT"/>
    <property type="match status" value="1"/>
</dbReference>
<proteinExistence type="inferred from homology"/>